<gene>
    <name evidence="1" type="primary">Acey_s0002.g1106</name>
    <name evidence="1" type="ORF">Y032_0002g1106</name>
</gene>
<comment type="caution">
    <text evidence="1">The sequence shown here is derived from an EMBL/GenBank/DDBJ whole genome shotgun (WGS) entry which is preliminary data.</text>
</comment>
<evidence type="ECO:0000313" key="2">
    <source>
        <dbReference type="Proteomes" id="UP000024635"/>
    </source>
</evidence>
<dbReference type="STRING" id="53326.A0A016VZH3"/>
<sequence>MRRASIVLAERWRCATDAGSLCVFTKQYVVRKRGISPREKYVARNLIRTKDKLCTAIDSTVEMTIARILEENGYSGDPATITTWLPYSTPDGIPLNLPYVGNRPARAVNKVVKQSGLPTRLVLHPPPTLKHLLTSTRIYEEKCPQADCQYCNEEKICQLRGTVCLIKCDGCGEKYVGETMRPLRKRMDEHRRASTNPACYPLESFSRHRTLENPTPTF</sequence>
<organism evidence="1 2">
    <name type="scientific">Ancylostoma ceylanicum</name>
    <dbReference type="NCBI Taxonomy" id="53326"/>
    <lineage>
        <taxon>Eukaryota</taxon>
        <taxon>Metazoa</taxon>
        <taxon>Ecdysozoa</taxon>
        <taxon>Nematoda</taxon>
        <taxon>Chromadorea</taxon>
        <taxon>Rhabditida</taxon>
        <taxon>Rhabditina</taxon>
        <taxon>Rhabditomorpha</taxon>
        <taxon>Strongyloidea</taxon>
        <taxon>Ancylostomatidae</taxon>
        <taxon>Ancylostomatinae</taxon>
        <taxon>Ancylostoma</taxon>
    </lineage>
</organism>
<name>A0A016VZH3_9BILA</name>
<evidence type="ECO:0000313" key="1">
    <source>
        <dbReference type="EMBL" id="EYC32810.1"/>
    </source>
</evidence>
<dbReference type="Proteomes" id="UP000024635">
    <property type="component" value="Unassembled WGS sequence"/>
</dbReference>
<accession>A0A016VZH3</accession>
<protein>
    <submittedName>
        <fullName evidence="1">Uncharacterized protein</fullName>
    </submittedName>
</protein>
<reference evidence="2" key="1">
    <citation type="journal article" date="2015" name="Nat. Genet.">
        <title>The genome and transcriptome of the zoonotic hookworm Ancylostoma ceylanicum identify infection-specific gene families.</title>
        <authorList>
            <person name="Schwarz E.M."/>
            <person name="Hu Y."/>
            <person name="Antoshechkin I."/>
            <person name="Miller M.M."/>
            <person name="Sternberg P.W."/>
            <person name="Aroian R.V."/>
        </authorList>
    </citation>
    <scope>NUCLEOTIDE SEQUENCE</scope>
    <source>
        <strain evidence="2">HY135</strain>
    </source>
</reference>
<dbReference type="OrthoDB" id="5899561at2759"/>
<dbReference type="AlphaFoldDB" id="A0A016VZH3"/>
<keyword evidence="2" id="KW-1185">Reference proteome</keyword>
<proteinExistence type="predicted"/>
<dbReference type="EMBL" id="JARK01001338">
    <property type="protein sequence ID" value="EYC32810.1"/>
    <property type="molecule type" value="Genomic_DNA"/>
</dbReference>